<dbReference type="InterPro" id="IPR051040">
    <property type="entry name" value="COX23"/>
</dbReference>
<dbReference type="PANTHER" id="PTHR46811">
    <property type="entry name" value="COILED-COIL-HELIX-COILED-COIL-HELIX DOMAIN-CONTAINING PROTEIN 7"/>
    <property type="match status" value="1"/>
</dbReference>
<dbReference type="AlphaFoldDB" id="A0A1W4WZQ7"/>
<dbReference type="FunCoup" id="A0A1W4WZQ7">
    <property type="interactions" value="506"/>
</dbReference>
<dbReference type="STRING" id="224129.A0A1W4WZQ7"/>
<dbReference type="GeneID" id="108739800"/>
<sequence length="89" mass="10738">MQKKKYDQEKYNPCLKEANISYKCLSDNGYDKDKCELQIENYNLCKKFWGFIKTDRRKNGIKPYLPDPQDREAIKSQYIDAFLRQNTKM</sequence>
<dbReference type="GO" id="GO:0005758">
    <property type="term" value="C:mitochondrial intermembrane space"/>
    <property type="evidence" value="ECO:0007669"/>
    <property type="project" value="UniProtKB-SubCell"/>
</dbReference>
<evidence type="ECO:0000256" key="1">
    <source>
        <dbReference type="ARBA" id="ARBA00004569"/>
    </source>
</evidence>
<proteinExistence type="inferred from homology"/>
<evidence type="ECO:0000256" key="5">
    <source>
        <dbReference type="ARBA" id="ARBA00039509"/>
    </source>
</evidence>
<dbReference type="InterPro" id="IPR009069">
    <property type="entry name" value="Cys_alpha_HP_mot_SF"/>
</dbReference>
<dbReference type="PROSITE" id="PS51808">
    <property type="entry name" value="CHCH"/>
    <property type="match status" value="1"/>
</dbReference>
<dbReference type="OrthoDB" id="9971592at2759"/>
<dbReference type="GO" id="GO:0033108">
    <property type="term" value="P:mitochondrial respiratory chain complex assembly"/>
    <property type="evidence" value="ECO:0007669"/>
    <property type="project" value="TreeGrafter"/>
</dbReference>
<keyword evidence="3" id="KW-1015">Disulfide bond</keyword>
<dbReference type="Gene3D" id="1.10.287.1130">
    <property type="entry name" value="CytochromE C oxidase copper chaperone"/>
    <property type="match status" value="1"/>
</dbReference>
<organism evidence="6 7">
    <name type="scientific">Agrilus planipennis</name>
    <name type="common">Emerald ash borer</name>
    <name type="synonym">Agrilus marcopoli</name>
    <dbReference type="NCBI Taxonomy" id="224129"/>
    <lineage>
        <taxon>Eukaryota</taxon>
        <taxon>Metazoa</taxon>
        <taxon>Ecdysozoa</taxon>
        <taxon>Arthropoda</taxon>
        <taxon>Hexapoda</taxon>
        <taxon>Insecta</taxon>
        <taxon>Pterygota</taxon>
        <taxon>Neoptera</taxon>
        <taxon>Endopterygota</taxon>
        <taxon>Coleoptera</taxon>
        <taxon>Polyphaga</taxon>
        <taxon>Elateriformia</taxon>
        <taxon>Buprestoidea</taxon>
        <taxon>Buprestidae</taxon>
        <taxon>Agrilinae</taxon>
        <taxon>Agrilus</taxon>
    </lineage>
</organism>
<dbReference type="Proteomes" id="UP000192223">
    <property type="component" value="Unplaced"/>
</dbReference>
<evidence type="ECO:0000313" key="7">
    <source>
        <dbReference type="RefSeq" id="XP_018329366.1"/>
    </source>
</evidence>
<gene>
    <name evidence="7" type="primary">LOC108739800</name>
</gene>
<accession>A0A1W4WZQ7</accession>
<keyword evidence="2" id="KW-0496">Mitochondrion</keyword>
<dbReference type="RefSeq" id="XP_018329366.1">
    <property type="nucleotide sequence ID" value="XM_018473864.2"/>
</dbReference>
<keyword evidence="6" id="KW-1185">Reference proteome</keyword>
<dbReference type="SUPFAM" id="SSF47072">
    <property type="entry name" value="Cysteine alpha-hairpin motif"/>
    <property type="match status" value="1"/>
</dbReference>
<evidence type="ECO:0000256" key="3">
    <source>
        <dbReference type="ARBA" id="ARBA00023157"/>
    </source>
</evidence>
<reference evidence="7" key="1">
    <citation type="submission" date="2025-08" db="UniProtKB">
        <authorList>
            <consortium name="RefSeq"/>
        </authorList>
    </citation>
    <scope>IDENTIFICATION</scope>
    <source>
        <tissue evidence="7">Entire body</tissue>
    </source>
</reference>
<evidence type="ECO:0000256" key="4">
    <source>
        <dbReference type="ARBA" id="ARBA00038205"/>
    </source>
</evidence>
<protein>
    <recommendedName>
        <fullName evidence="5">Coiled-coil-helix-coiled-coil-helix domain-containing protein 7</fullName>
    </recommendedName>
</protein>
<comment type="similarity">
    <text evidence="4">Belongs to the CHCHD7 family.</text>
</comment>
<comment type="subcellular location">
    <subcellularLocation>
        <location evidence="1">Mitochondrion intermembrane space</location>
    </subcellularLocation>
</comment>
<dbReference type="PANTHER" id="PTHR46811:SF1">
    <property type="entry name" value="COILED-COIL-HELIX-COILED-COIL-HELIX DOMAIN-CONTAINING PROTEIN 7"/>
    <property type="match status" value="1"/>
</dbReference>
<dbReference type="KEGG" id="apln:108739800"/>
<evidence type="ECO:0000256" key="2">
    <source>
        <dbReference type="ARBA" id="ARBA00023128"/>
    </source>
</evidence>
<name>A0A1W4WZQ7_AGRPL</name>
<dbReference type="InParanoid" id="A0A1W4WZQ7"/>
<evidence type="ECO:0000313" key="6">
    <source>
        <dbReference type="Proteomes" id="UP000192223"/>
    </source>
</evidence>